<name>A0ABV8UX74_9BACL</name>
<reference evidence="3" key="1">
    <citation type="journal article" date="2019" name="Int. J. Syst. Evol. Microbiol.">
        <title>The Global Catalogue of Microorganisms (GCM) 10K type strain sequencing project: providing services to taxonomists for standard genome sequencing and annotation.</title>
        <authorList>
            <consortium name="The Broad Institute Genomics Platform"/>
            <consortium name="The Broad Institute Genome Sequencing Center for Infectious Disease"/>
            <person name="Wu L."/>
            <person name="Ma J."/>
        </authorList>
    </citation>
    <scope>NUCLEOTIDE SEQUENCE [LARGE SCALE GENOMIC DNA]</scope>
    <source>
        <strain evidence="3">CCUG 50353</strain>
    </source>
</reference>
<comment type="caution">
    <text evidence="2">The sequence shown here is derived from an EMBL/GenBank/DDBJ whole genome shotgun (WGS) entry which is preliminary data.</text>
</comment>
<feature type="transmembrane region" description="Helical" evidence="1">
    <location>
        <begin position="43"/>
        <end position="64"/>
    </location>
</feature>
<proteinExistence type="predicted"/>
<dbReference type="Proteomes" id="UP001595733">
    <property type="component" value="Unassembled WGS sequence"/>
</dbReference>
<keyword evidence="1" id="KW-0472">Membrane</keyword>
<organism evidence="2 3">
    <name type="scientific">Chryseomicrobium palamuruense</name>
    <dbReference type="NCBI Taxonomy" id="682973"/>
    <lineage>
        <taxon>Bacteria</taxon>
        <taxon>Bacillati</taxon>
        <taxon>Bacillota</taxon>
        <taxon>Bacilli</taxon>
        <taxon>Bacillales</taxon>
        <taxon>Caryophanaceae</taxon>
        <taxon>Chryseomicrobium</taxon>
    </lineage>
</organism>
<accession>A0ABV8UX74</accession>
<dbReference type="RefSeq" id="WP_378141341.1">
    <property type="nucleotide sequence ID" value="NZ_JBHSEF010000021.1"/>
</dbReference>
<keyword evidence="3" id="KW-1185">Reference proteome</keyword>
<evidence type="ECO:0000313" key="2">
    <source>
        <dbReference type="EMBL" id="MFC4355033.1"/>
    </source>
</evidence>
<keyword evidence="1" id="KW-1133">Transmembrane helix</keyword>
<keyword evidence="1" id="KW-0812">Transmembrane</keyword>
<sequence length="65" mass="6962">MFFVVTGLIGISISGYCLGAWTDIHLPRDNSWVEVDPERAGKTKVGLISGAIGMGLLAIDLLIFL</sequence>
<evidence type="ECO:0000313" key="3">
    <source>
        <dbReference type="Proteomes" id="UP001595733"/>
    </source>
</evidence>
<gene>
    <name evidence="2" type="ORF">ACFO0S_08245</name>
</gene>
<evidence type="ECO:0000256" key="1">
    <source>
        <dbReference type="SAM" id="Phobius"/>
    </source>
</evidence>
<protein>
    <submittedName>
        <fullName evidence="2">Uncharacterized protein</fullName>
    </submittedName>
</protein>
<dbReference type="EMBL" id="JBHSEF010000021">
    <property type="protein sequence ID" value="MFC4355033.1"/>
    <property type="molecule type" value="Genomic_DNA"/>
</dbReference>